<accession>A0A7G9Z895</accession>
<dbReference type="PANTHER" id="PTHR43232">
    <property type="entry name" value="MOLYBDENUM COFACTOR BIOSYNTHESIS PROTEIN B"/>
    <property type="match status" value="1"/>
</dbReference>
<dbReference type="Gene3D" id="3.40.980.10">
    <property type="entry name" value="MoaB/Mog-like domain"/>
    <property type="match status" value="1"/>
</dbReference>
<dbReference type="PIRSF" id="PIRSF006443">
    <property type="entry name" value="MoaB"/>
    <property type="match status" value="1"/>
</dbReference>
<keyword evidence="2" id="KW-0808">Transferase</keyword>
<dbReference type="NCBIfam" id="TIGR00177">
    <property type="entry name" value="molyb_syn"/>
    <property type="match status" value="1"/>
</dbReference>
<organism evidence="2">
    <name type="scientific">Candidatus Methanophaga sp. ANME-1 ERB7</name>
    <dbReference type="NCBI Taxonomy" id="2759913"/>
    <lineage>
        <taxon>Archaea</taxon>
        <taxon>Methanobacteriati</taxon>
        <taxon>Methanobacteriota</taxon>
        <taxon>Stenosarchaea group</taxon>
        <taxon>Methanomicrobia</taxon>
        <taxon>Candidatus Methanophagales</taxon>
        <taxon>Candidatus Methanophagaceae</taxon>
        <taxon>Candidatus Methanophaga</taxon>
    </lineage>
</organism>
<dbReference type="CDD" id="cd00886">
    <property type="entry name" value="MogA_MoaB"/>
    <property type="match status" value="1"/>
</dbReference>
<name>A0A7G9Z895_9EURY</name>
<dbReference type="AlphaFoldDB" id="A0A7G9Z895"/>
<dbReference type="SUPFAM" id="SSF53218">
    <property type="entry name" value="Molybdenum cofactor biosynthesis proteins"/>
    <property type="match status" value="1"/>
</dbReference>
<evidence type="ECO:0000259" key="1">
    <source>
        <dbReference type="SMART" id="SM00852"/>
    </source>
</evidence>
<dbReference type="EC" id="2.7.7.75" evidence="2"/>
<evidence type="ECO:0000313" key="2">
    <source>
        <dbReference type="EMBL" id="QNO56479.1"/>
    </source>
</evidence>
<dbReference type="GO" id="GO:0005829">
    <property type="term" value="C:cytosol"/>
    <property type="evidence" value="ECO:0007669"/>
    <property type="project" value="TreeGrafter"/>
</dbReference>
<dbReference type="PANTHER" id="PTHR43232:SF2">
    <property type="entry name" value="MOLYBDENUM COFACTOR BIOSYNTHESIS PROTEIN B"/>
    <property type="match status" value="1"/>
</dbReference>
<reference evidence="2" key="1">
    <citation type="submission" date="2020-06" db="EMBL/GenBank/DDBJ databases">
        <title>Unique genomic features of the anaerobic methanotrophic archaea.</title>
        <authorList>
            <person name="Chadwick G.L."/>
            <person name="Skennerton C.T."/>
            <person name="Laso-Perez R."/>
            <person name="Leu A.O."/>
            <person name="Speth D.R."/>
            <person name="Yu H."/>
            <person name="Morgan-Lang C."/>
            <person name="Hatzenpichler R."/>
            <person name="Goudeau D."/>
            <person name="Malmstrom R."/>
            <person name="Brazelton W.J."/>
            <person name="Woyke T."/>
            <person name="Hallam S.J."/>
            <person name="Tyson G.W."/>
            <person name="Wegener G."/>
            <person name="Boetius A."/>
            <person name="Orphan V."/>
        </authorList>
    </citation>
    <scope>NUCLEOTIDE SEQUENCE</scope>
</reference>
<dbReference type="GO" id="GO:0061598">
    <property type="term" value="F:molybdopterin adenylyltransferase activity"/>
    <property type="evidence" value="ECO:0007669"/>
    <property type="project" value="UniProtKB-EC"/>
</dbReference>
<dbReference type="Pfam" id="PF00994">
    <property type="entry name" value="MoCF_biosynth"/>
    <property type="match status" value="1"/>
</dbReference>
<sequence length="175" mass="18964">MSTPAKHKKGAKKHYKCAIITISTSKYWIKEEGETDIADLSGEIAKELVTKNGHEVVYYDIVPDEADKIHAVVTKALSSDAEFIITSGGTGLTKNDITIEVVSKLLKKQIPGFGEIFRLISYDDVGTAAVLSRATAGVIAQKTIFCLPGSPDAVRLALSAIIMPEIAHIMKHVRE</sequence>
<dbReference type="EMBL" id="MT631657">
    <property type="protein sequence ID" value="QNO56479.1"/>
    <property type="molecule type" value="Genomic_DNA"/>
</dbReference>
<keyword evidence="2" id="KW-0548">Nucleotidyltransferase</keyword>
<proteinExistence type="predicted"/>
<feature type="domain" description="MoaB/Mog" evidence="1">
    <location>
        <begin position="18"/>
        <end position="169"/>
    </location>
</feature>
<dbReference type="SMART" id="SM00852">
    <property type="entry name" value="MoCF_biosynth"/>
    <property type="match status" value="1"/>
</dbReference>
<dbReference type="GO" id="GO:0006777">
    <property type="term" value="P:Mo-molybdopterin cofactor biosynthetic process"/>
    <property type="evidence" value="ECO:0007669"/>
    <property type="project" value="InterPro"/>
</dbReference>
<dbReference type="FunFam" id="3.40.980.10:FF:000006">
    <property type="entry name" value="Molybdenum cofactor biosynthesis protein B"/>
    <property type="match status" value="1"/>
</dbReference>
<protein>
    <submittedName>
        <fullName evidence="2">Molybdopterin adenylyltransferase</fullName>
        <ecNumber evidence="2">2.7.7.75</ecNumber>
    </submittedName>
</protein>
<dbReference type="InterPro" id="IPR001453">
    <property type="entry name" value="MoaB/Mog_dom"/>
</dbReference>
<dbReference type="InterPro" id="IPR036425">
    <property type="entry name" value="MoaB/Mog-like_dom_sf"/>
</dbReference>
<dbReference type="InterPro" id="IPR012245">
    <property type="entry name" value="MoaB"/>
</dbReference>
<gene>
    <name evidence="2" type="primary">moaB</name>
    <name evidence="2" type="ORF">LPLLKDDP_00010</name>
</gene>